<proteinExistence type="predicted"/>
<dbReference type="Proteomes" id="UP001362999">
    <property type="component" value="Unassembled WGS sequence"/>
</dbReference>
<protein>
    <recommendedName>
        <fullName evidence="3">SAP domain-containing protein</fullName>
    </recommendedName>
</protein>
<evidence type="ECO:0000313" key="1">
    <source>
        <dbReference type="EMBL" id="KAK7006107.1"/>
    </source>
</evidence>
<name>A0AAW0AAT3_9AGAR</name>
<dbReference type="AlphaFoldDB" id="A0AAW0AAT3"/>
<evidence type="ECO:0000313" key="2">
    <source>
        <dbReference type="Proteomes" id="UP001362999"/>
    </source>
</evidence>
<gene>
    <name evidence="1" type="ORF">R3P38DRAFT_3214160</name>
</gene>
<organism evidence="1 2">
    <name type="scientific">Favolaschia claudopus</name>
    <dbReference type="NCBI Taxonomy" id="2862362"/>
    <lineage>
        <taxon>Eukaryota</taxon>
        <taxon>Fungi</taxon>
        <taxon>Dikarya</taxon>
        <taxon>Basidiomycota</taxon>
        <taxon>Agaricomycotina</taxon>
        <taxon>Agaricomycetes</taxon>
        <taxon>Agaricomycetidae</taxon>
        <taxon>Agaricales</taxon>
        <taxon>Marasmiineae</taxon>
        <taxon>Mycenaceae</taxon>
        <taxon>Favolaschia</taxon>
    </lineage>
</organism>
<dbReference type="EMBL" id="JAWWNJ010000076">
    <property type="protein sequence ID" value="KAK7006107.1"/>
    <property type="molecule type" value="Genomic_DNA"/>
</dbReference>
<comment type="caution">
    <text evidence="1">The sequence shown here is derived from an EMBL/GenBank/DDBJ whole genome shotgun (WGS) entry which is preliminary data.</text>
</comment>
<keyword evidence="2" id="KW-1185">Reference proteome</keyword>
<accession>A0AAW0AAT3</accession>
<evidence type="ECO:0008006" key="3">
    <source>
        <dbReference type="Google" id="ProtNLM"/>
    </source>
</evidence>
<reference evidence="1 2" key="1">
    <citation type="journal article" date="2024" name="J Genomics">
        <title>Draft genome sequencing and assembly of Favolaschia claudopus CIRM-BRFM 2984 isolated from oak limbs.</title>
        <authorList>
            <person name="Navarro D."/>
            <person name="Drula E."/>
            <person name="Chaduli D."/>
            <person name="Cazenave R."/>
            <person name="Ahrendt S."/>
            <person name="Wang J."/>
            <person name="Lipzen A."/>
            <person name="Daum C."/>
            <person name="Barry K."/>
            <person name="Grigoriev I.V."/>
            <person name="Favel A."/>
            <person name="Rosso M.N."/>
            <person name="Martin F."/>
        </authorList>
    </citation>
    <scope>NUCLEOTIDE SEQUENCE [LARGE SCALE GENOMIC DNA]</scope>
    <source>
        <strain evidence="1 2">CIRM-BRFM 2984</strain>
    </source>
</reference>
<sequence length="423" mass="47010">MVLHPFPSLGNYDSDGIHLTVQEELDNGLKKKDYQALCKKYSLPNSGTITVLKDRLIRFSKDKNSWAALIPGTTLSHLGPRQGSKTKKMSTKRWEAKSVNDSTLSLAVTSTSYKAKGMNPLIWAAQVFQSKPSASIQSGAASPYVGSIPHPVLQPTILAVSTSAVQDIGGANNSENNSQFPVLVSELPNNVLRSFTNPMHGDTKTQSFPHPSSFAPSASTFSAPGISSEFSATTRCLVLKGKRLTVTESQVPDPPGFNSELRGPMDQVMNNIMSWWDDRLPEWDPSRALLKLTIDGEKVGIPGVLWKELYAAPWKKQQWNGLRHRYSEITVLLRYYQSLGPEERASFWDLLSIIENGVHKFLSYTKAMKIIRRRRQQIEQEQAAELITDPEFAERFCYNRGGKVVTLKKASAIVKRASRSTVA</sequence>